<dbReference type="AlphaFoldDB" id="A0AAE0ZCV5"/>
<protein>
    <submittedName>
        <fullName evidence="2">Uncharacterized protein</fullName>
    </submittedName>
</protein>
<keyword evidence="3" id="KW-1185">Reference proteome</keyword>
<evidence type="ECO:0000313" key="2">
    <source>
        <dbReference type="EMBL" id="KAK3767047.1"/>
    </source>
</evidence>
<proteinExistence type="predicted"/>
<dbReference type="Proteomes" id="UP001283361">
    <property type="component" value="Unassembled WGS sequence"/>
</dbReference>
<accession>A0AAE0ZCV5</accession>
<name>A0AAE0ZCV5_9GAST</name>
<sequence>MGELWEILFDILSEPRHSFKFGSVHAEGLRVDEKEPVPVTGFIQPSHCDVPHVYRLLCPNVTKAGITESLMSILKHGSGLQHFLAYVSRNAGLWHNSSSPREASSEPDPDFPKPRRSGRTGEDLLAGRVLRMRFPGPDISGTLPALAQAGVHIRQAMETTFSSEDYFSQ</sequence>
<gene>
    <name evidence="2" type="ORF">RRG08_054095</name>
</gene>
<dbReference type="EMBL" id="JAWDGP010004172">
    <property type="protein sequence ID" value="KAK3767047.1"/>
    <property type="molecule type" value="Genomic_DNA"/>
</dbReference>
<evidence type="ECO:0000256" key="1">
    <source>
        <dbReference type="SAM" id="MobiDB-lite"/>
    </source>
</evidence>
<organism evidence="2 3">
    <name type="scientific">Elysia crispata</name>
    <name type="common">lettuce slug</name>
    <dbReference type="NCBI Taxonomy" id="231223"/>
    <lineage>
        <taxon>Eukaryota</taxon>
        <taxon>Metazoa</taxon>
        <taxon>Spiralia</taxon>
        <taxon>Lophotrochozoa</taxon>
        <taxon>Mollusca</taxon>
        <taxon>Gastropoda</taxon>
        <taxon>Heterobranchia</taxon>
        <taxon>Euthyneura</taxon>
        <taxon>Panpulmonata</taxon>
        <taxon>Sacoglossa</taxon>
        <taxon>Placobranchoidea</taxon>
        <taxon>Plakobranchidae</taxon>
        <taxon>Elysia</taxon>
    </lineage>
</organism>
<reference evidence="2" key="1">
    <citation type="journal article" date="2023" name="G3 (Bethesda)">
        <title>A reference genome for the long-term kleptoplast-retaining sea slug Elysia crispata morphotype clarki.</title>
        <authorList>
            <person name="Eastman K.E."/>
            <person name="Pendleton A.L."/>
            <person name="Shaikh M.A."/>
            <person name="Suttiyut T."/>
            <person name="Ogas R."/>
            <person name="Tomko P."/>
            <person name="Gavelis G."/>
            <person name="Widhalm J.R."/>
            <person name="Wisecaver J.H."/>
        </authorList>
    </citation>
    <scope>NUCLEOTIDE SEQUENCE</scope>
    <source>
        <strain evidence="2">ECLA1</strain>
    </source>
</reference>
<comment type="caution">
    <text evidence="2">The sequence shown here is derived from an EMBL/GenBank/DDBJ whole genome shotgun (WGS) entry which is preliminary data.</text>
</comment>
<evidence type="ECO:0000313" key="3">
    <source>
        <dbReference type="Proteomes" id="UP001283361"/>
    </source>
</evidence>
<feature type="region of interest" description="Disordered" evidence="1">
    <location>
        <begin position="96"/>
        <end position="124"/>
    </location>
</feature>